<dbReference type="GO" id="GO:0006355">
    <property type="term" value="P:regulation of DNA-templated transcription"/>
    <property type="evidence" value="ECO:0007669"/>
    <property type="project" value="InterPro"/>
</dbReference>
<organism evidence="2 3">
    <name type="scientific">Rhizobium laguerreae</name>
    <dbReference type="NCBI Taxonomy" id="1076926"/>
    <lineage>
        <taxon>Bacteria</taxon>
        <taxon>Pseudomonadati</taxon>
        <taxon>Pseudomonadota</taxon>
        <taxon>Alphaproteobacteria</taxon>
        <taxon>Hyphomicrobiales</taxon>
        <taxon>Rhizobiaceae</taxon>
        <taxon>Rhizobium/Agrobacterium group</taxon>
        <taxon>Rhizobium</taxon>
    </lineage>
</organism>
<dbReference type="Proteomes" id="UP000530654">
    <property type="component" value="Unassembled WGS sequence"/>
</dbReference>
<protein>
    <recommendedName>
        <fullName evidence="1">HTH luxR-type domain-containing protein</fullName>
    </recommendedName>
</protein>
<comment type="caution">
    <text evidence="2">The sequence shown here is derived from an EMBL/GenBank/DDBJ whole genome shotgun (WGS) entry which is preliminary data.</text>
</comment>
<proteinExistence type="predicted"/>
<dbReference type="InterPro" id="IPR000792">
    <property type="entry name" value="Tscrpt_reg_LuxR_C"/>
</dbReference>
<dbReference type="SMART" id="SM00421">
    <property type="entry name" value="HTH_LUXR"/>
    <property type="match status" value="1"/>
</dbReference>
<dbReference type="AlphaFoldDB" id="A0A7Y2RBZ1"/>
<gene>
    <name evidence="2" type="ORF">HLI17_31920</name>
</gene>
<feature type="domain" description="HTH luxR-type" evidence="1">
    <location>
        <begin position="10"/>
        <end position="75"/>
    </location>
</feature>
<dbReference type="RefSeq" id="WP_170282871.1">
    <property type="nucleotide sequence ID" value="NZ_JABEQY010000047.1"/>
</dbReference>
<accession>A0A7Y2RBZ1</accession>
<reference evidence="2 3" key="1">
    <citation type="submission" date="2020-04" db="EMBL/GenBank/DDBJ databases">
        <title>Rhizobium bacterial biofertilizers improve the content of phenolic compounds of Lactuca sativa L. under non-saline and saline-stress conditions.</title>
        <authorList>
            <person name="Ayuso-Calles M."/>
            <person name="Garcia-Estevez I."/>
            <person name="Jimenez-Gomez A."/>
            <person name="Flores-Felix J.D."/>
            <person name="Escribano-Bailon M."/>
            <person name="Rivas R."/>
        </authorList>
    </citation>
    <scope>NUCLEOTIDE SEQUENCE [LARGE SCALE GENOMIC DNA]</scope>
    <source>
        <strain evidence="2 3">GPTR02</strain>
    </source>
</reference>
<dbReference type="PROSITE" id="PS50043">
    <property type="entry name" value="HTH_LUXR_2"/>
    <property type="match status" value="1"/>
</dbReference>
<evidence type="ECO:0000259" key="1">
    <source>
        <dbReference type="PROSITE" id="PS50043"/>
    </source>
</evidence>
<dbReference type="SUPFAM" id="SSF46894">
    <property type="entry name" value="C-terminal effector domain of the bipartite response regulators"/>
    <property type="match status" value="1"/>
</dbReference>
<name>A0A7Y2RBZ1_9HYPH</name>
<dbReference type="GO" id="GO:0003677">
    <property type="term" value="F:DNA binding"/>
    <property type="evidence" value="ECO:0007669"/>
    <property type="project" value="InterPro"/>
</dbReference>
<dbReference type="Gene3D" id="1.10.10.10">
    <property type="entry name" value="Winged helix-like DNA-binding domain superfamily/Winged helix DNA-binding domain"/>
    <property type="match status" value="1"/>
</dbReference>
<evidence type="ECO:0000313" key="3">
    <source>
        <dbReference type="Proteomes" id="UP000530654"/>
    </source>
</evidence>
<sequence>MTVHVSAFTEQRPQHPFTKKQWECVLWASYGKTSSETGVITGYNSRSVERRLKEAMERADVVNKTGLVAKAIREGWID</sequence>
<dbReference type="EMBL" id="JABEQY010000047">
    <property type="protein sequence ID" value="NNH67810.1"/>
    <property type="molecule type" value="Genomic_DNA"/>
</dbReference>
<dbReference type="InterPro" id="IPR036388">
    <property type="entry name" value="WH-like_DNA-bd_sf"/>
</dbReference>
<dbReference type="InterPro" id="IPR016032">
    <property type="entry name" value="Sig_transdc_resp-reg_C-effctor"/>
</dbReference>
<evidence type="ECO:0000313" key="2">
    <source>
        <dbReference type="EMBL" id="NNH67810.1"/>
    </source>
</evidence>